<dbReference type="Proteomes" id="UP000005546">
    <property type="component" value="Unassembled WGS sequence"/>
</dbReference>
<protein>
    <submittedName>
        <fullName evidence="2">Uncharacterized protein</fullName>
    </submittedName>
</protein>
<evidence type="ECO:0000256" key="1">
    <source>
        <dbReference type="SAM" id="Phobius"/>
    </source>
</evidence>
<feature type="transmembrane region" description="Helical" evidence="1">
    <location>
        <begin position="12"/>
        <end position="32"/>
    </location>
</feature>
<evidence type="ECO:0000313" key="2">
    <source>
        <dbReference type="EMBL" id="EGG54413.1"/>
    </source>
</evidence>
<dbReference type="RefSeq" id="WP_008626924.1">
    <property type="nucleotide sequence ID" value="NZ_GL883841.1"/>
</dbReference>
<dbReference type="HOGENOM" id="CLU_1160216_0_0_10"/>
<keyword evidence="1" id="KW-1133">Transmembrane helix</keyword>
<sequence length="239" mass="26756">MKLIIKLIKIVVRIFATIVLLLILIVTIGLTIQHFTTKKAYKYHISQIQAERIALCDSFAHGINLYKLSFETVPTGYKHGLFVGGIEPYLEGCADSLTNITFTTTPQDSGNVLIPLQIKGNKVEALTLQECTGKGTIDGDFYDNTKDLGTFLQKGRHWLENPAHRSRILHGGTLFIATPKHVGALHRIIIRFENGQLVCQVRQGTPKAYFIKSIVTNTPERLKKVINLNSNNQEMSNEL</sequence>
<dbReference type="AlphaFoldDB" id="F3QU04"/>
<gene>
    <name evidence="2" type="ORF">HMPREF9442_01673</name>
</gene>
<keyword evidence="3" id="KW-1185">Reference proteome</keyword>
<evidence type="ECO:0000313" key="3">
    <source>
        <dbReference type="Proteomes" id="UP000005546"/>
    </source>
</evidence>
<dbReference type="STRING" id="762982.HMPREF9442_01673"/>
<dbReference type="EMBL" id="AFBR01000040">
    <property type="protein sequence ID" value="EGG54413.1"/>
    <property type="molecule type" value="Genomic_DNA"/>
</dbReference>
<comment type="caution">
    <text evidence="2">The sequence shown here is derived from an EMBL/GenBank/DDBJ whole genome shotgun (WGS) entry which is preliminary data.</text>
</comment>
<name>F3QU04_9BACT</name>
<accession>F3QU04</accession>
<keyword evidence="1" id="KW-0472">Membrane</keyword>
<keyword evidence="1" id="KW-0812">Transmembrane</keyword>
<proteinExistence type="predicted"/>
<organism evidence="2 3">
    <name type="scientific">Paraprevotella xylaniphila YIT 11841</name>
    <dbReference type="NCBI Taxonomy" id="762982"/>
    <lineage>
        <taxon>Bacteria</taxon>
        <taxon>Pseudomonadati</taxon>
        <taxon>Bacteroidota</taxon>
        <taxon>Bacteroidia</taxon>
        <taxon>Bacteroidales</taxon>
        <taxon>Prevotellaceae</taxon>
        <taxon>Paraprevotella</taxon>
    </lineage>
</organism>
<reference evidence="2 3" key="1">
    <citation type="submission" date="2011-02" db="EMBL/GenBank/DDBJ databases">
        <authorList>
            <person name="Weinstock G."/>
            <person name="Sodergren E."/>
            <person name="Clifton S."/>
            <person name="Fulton L."/>
            <person name="Fulton B."/>
            <person name="Courtney L."/>
            <person name="Fronick C."/>
            <person name="Harrison M."/>
            <person name="Strong C."/>
            <person name="Farmer C."/>
            <person name="Delahaunty K."/>
            <person name="Markovic C."/>
            <person name="Hall O."/>
            <person name="Minx P."/>
            <person name="Tomlinson C."/>
            <person name="Mitreva M."/>
            <person name="Hou S."/>
            <person name="Chen J."/>
            <person name="Wollam A."/>
            <person name="Pepin K.H."/>
            <person name="Johnson M."/>
            <person name="Bhonagiri V."/>
            <person name="Zhang X."/>
            <person name="Suruliraj S."/>
            <person name="Warren W."/>
            <person name="Chinwalla A."/>
            <person name="Mardis E.R."/>
            <person name="Wilson R.K."/>
        </authorList>
    </citation>
    <scope>NUCLEOTIDE SEQUENCE [LARGE SCALE GENOMIC DNA]</scope>
    <source>
        <strain evidence="2 3">YIT 11841</strain>
    </source>
</reference>